<evidence type="ECO:0000313" key="3">
    <source>
        <dbReference type="EMBL" id="MCW6507480.1"/>
    </source>
</evidence>
<feature type="domain" description="Gfo/Idh/MocA-like oxidoreductase N-terminal" evidence="1">
    <location>
        <begin position="1"/>
        <end position="120"/>
    </location>
</feature>
<evidence type="ECO:0000259" key="1">
    <source>
        <dbReference type="Pfam" id="PF01408"/>
    </source>
</evidence>
<dbReference type="SUPFAM" id="SSF55347">
    <property type="entry name" value="Glyceraldehyde-3-phosphate dehydrogenase-like, C-terminal domain"/>
    <property type="match status" value="1"/>
</dbReference>
<comment type="caution">
    <text evidence="3">The sequence shown here is derived from an EMBL/GenBank/DDBJ whole genome shotgun (WGS) entry which is preliminary data.</text>
</comment>
<keyword evidence="4" id="KW-1185">Reference proteome</keyword>
<dbReference type="InterPro" id="IPR000683">
    <property type="entry name" value="Gfo/Idh/MocA-like_OxRdtase_N"/>
</dbReference>
<sequence length="344" mass="36898">MKVALVGCGQMSRGWLDACAKIDDLEIVALVDLDLAAAKRQAAAFELADVLCGTDLAAVLEATHPDIVFDVTVPAARHGVVETAIGHGCHVLTEKPMATSLADARHFIDLAAAKGRVHAVVQNRRFLAGIRRLRRFVESGAIGALTAVHCDFFIGPHFGGFREDMDHVLLLDMAIHTFDAARYVSGAVPKAVYCHETNPKGSWYRTGAAANAIFEMSGGVVLTYRGSWAAEGLRTSWESVWRLVGENGTLTWDGADGFAAERPIGRTGLLSEETSIEIPPLDPGDRIGGHEGVIRDFLDALRGGRTPECPGTDNIRSLAMVLGAIRSAETGHRVTYNDVMELSA</sequence>
<dbReference type="InterPro" id="IPR051450">
    <property type="entry name" value="Gfo/Idh/MocA_Oxidoreductases"/>
</dbReference>
<reference evidence="3" key="1">
    <citation type="submission" date="2022-05" db="EMBL/GenBank/DDBJ databases">
        <authorList>
            <person name="Pankratov T."/>
        </authorList>
    </citation>
    <scope>NUCLEOTIDE SEQUENCE</scope>
    <source>
        <strain evidence="3">BP6-180914</strain>
    </source>
</reference>
<dbReference type="Pfam" id="PF22725">
    <property type="entry name" value="GFO_IDH_MocA_C3"/>
    <property type="match status" value="1"/>
</dbReference>
<dbReference type="PANTHER" id="PTHR43377">
    <property type="entry name" value="BILIVERDIN REDUCTASE A"/>
    <property type="match status" value="1"/>
</dbReference>
<dbReference type="RefSeq" id="WP_282583850.1">
    <property type="nucleotide sequence ID" value="NZ_JAMOIM010000003.1"/>
</dbReference>
<dbReference type="SUPFAM" id="SSF51735">
    <property type="entry name" value="NAD(P)-binding Rossmann-fold domains"/>
    <property type="match status" value="1"/>
</dbReference>
<organism evidence="3 4">
    <name type="scientific">Lichenifustis flavocetrariae</name>
    <dbReference type="NCBI Taxonomy" id="2949735"/>
    <lineage>
        <taxon>Bacteria</taxon>
        <taxon>Pseudomonadati</taxon>
        <taxon>Pseudomonadota</taxon>
        <taxon>Alphaproteobacteria</taxon>
        <taxon>Hyphomicrobiales</taxon>
        <taxon>Lichenihabitantaceae</taxon>
        <taxon>Lichenifustis</taxon>
    </lineage>
</organism>
<evidence type="ECO:0000313" key="4">
    <source>
        <dbReference type="Proteomes" id="UP001165667"/>
    </source>
</evidence>
<dbReference type="Pfam" id="PF01408">
    <property type="entry name" value="GFO_IDH_MocA"/>
    <property type="match status" value="1"/>
</dbReference>
<dbReference type="PANTHER" id="PTHR43377:SF1">
    <property type="entry name" value="BILIVERDIN REDUCTASE A"/>
    <property type="match status" value="1"/>
</dbReference>
<dbReference type="EMBL" id="JAMOIM010000003">
    <property type="protein sequence ID" value="MCW6507480.1"/>
    <property type="molecule type" value="Genomic_DNA"/>
</dbReference>
<dbReference type="InterPro" id="IPR036291">
    <property type="entry name" value="NAD(P)-bd_dom_sf"/>
</dbReference>
<dbReference type="InterPro" id="IPR055170">
    <property type="entry name" value="GFO_IDH_MocA-like_dom"/>
</dbReference>
<dbReference type="Gene3D" id="3.30.360.10">
    <property type="entry name" value="Dihydrodipicolinate Reductase, domain 2"/>
    <property type="match status" value="1"/>
</dbReference>
<dbReference type="AlphaFoldDB" id="A0AA41YZ46"/>
<gene>
    <name evidence="3" type="ORF">M8523_05530</name>
</gene>
<accession>A0AA41YZ46</accession>
<dbReference type="Proteomes" id="UP001165667">
    <property type="component" value="Unassembled WGS sequence"/>
</dbReference>
<dbReference type="Gene3D" id="3.40.50.720">
    <property type="entry name" value="NAD(P)-binding Rossmann-like Domain"/>
    <property type="match status" value="1"/>
</dbReference>
<protein>
    <submittedName>
        <fullName evidence="3">Gfo/Idh/MocA family oxidoreductase</fullName>
    </submittedName>
</protein>
<name>A0AA41YZ46_9HYPH</name>
<evidence type="ECO:0000259" key="2">
    <source>
        <dbReference type="Pfam" id="PF22725"/>
    </source>
</evidence>
<dbReference type="GO" id="GO:0000166">
    <property type="term" value="F:nucleotide binding"/>
    <property type="evidence" value="ECO:0007669"/>
    <property type="project" value="InterPro"/>
</dbReference>
<proteinExistence type="predicted"/>
<feature type="domain" description="GFO/IDH/MocA-like oxidoreductase" evidence="2">
    <location>
        <begin position="130"/>
        <end position="250"/>
    </location>
</feature>